<dbReference type="GO" id="GO:0045944">
    <property type="term" value="P:positive regulation of transcription by RNA polymerase II"/>
    <property type="evidence" value="ECO:0007669"/>
    <property type="project" value="TreeGrafter"/>
</dbReference>
<evidence type="ECO:0000256" key="2">
    <source>
        <dbReference type="ARBA" id="ARBA00023242"/>
    </source>
</evidence>
<dbReference type="STRING" id="857340.A0A086TE44"/>
<dbReference type="PANTHER" id="PTHR37534">
    <property type="entry name" value="TRANSCRIPTIONAL ACTIVATOR PROTEIN UGA3"/>
    <property type="match status" value="1"/>
</dbReference>
<accession>A0A086TE44</accession>
<dbReference type="PANTHER" id="PTHR37534:SF39">
    <property type="entry name" value="TRANSCRIPTION FACTOR DOMAIN-CONTAINING PROTEIN"/>
    <property type="match status" value="1"/>
</dbReference>
<sequence length="224" mass="25752">MGHSRKITWQMKASLVYFLAFVEQDSIRTKIPYPSGPSNEILYLLQEVYNNVVDPHDPRYNTDEYRNYLEVLEWRIKRVRGPSKATSGLTMHSPPRPDAPTVAKLYQLATLVYLERTSTKVSGPSDKITQTVDSAFSILRELETYQWPFPLLIFACEARGDEERVVILDLISKTERKAHVRTLESLKTMVRFVWTQDDLAEEPVDYADKMSALMSISDSVPSFV</sequence>
<keyword evidence="4" id="KW-1185">Reference proteome</keyword>
<comment type="caution">
    <text evidence="3">The sequence shown here is derived from an EMBL/GenBank/DDBJ whole genome shotgun (WGS) entry which is preliminary data.</text>
</comment>
<dbReference type="InterPro" id="IPR021858">
    <property type="entry name" value="Fun_TF"/>
</dbReference>
<dbReference type="Pfam" id="PF11951">
    <property type="entry name" value="Fungal_trans_2"/>
    <property type="match status" value="1"/>
</dbReference>
<evidence type="ECO:0000313" key="3">
    <source>
        <dbReference type="EMBL" id="KFH47626.1"/>
    </source>
</evidence>
<dbReference type="GO" id="GO:0003700">
    <property type="term" value="F:DNA-binding transcription factor activity"/>
    <property type="evidence" value="ECO:0007669"/>
    <property type="project" value="TreeGrafter"/>
</dbReference>
<dbReference type="GO" id="GO:0005634">
    <property type="term" value="C:nucleus"/>
    <property type="evidence" value="ECO:0007669"/>
    <property type="project" value="UniProtKB-SubCell"/>
</dbReference>
<keyword evidence="2" id="KW-0539">Nucleus</keyword>
<evidence type="ECO:0000313" key="4">
    <source>
        <dbReference type="Proteomes" id="UP000029964"/>
    </source>
</evidence>
<gene>
    <name evidence="3" type="ORF">ACRE_015340</name>
</gene>
<name>A0A086TE44_HAPC1</name>
<comment type="subcellular location">
    <subcellularLocation>
        <location evidence="1">Nucleus</location>
    </subcellularLocation>
</comment>
<dbReference type="GO" id="GO:0000976">
    <property type="term" value="F:transcription cis-regulatory region binding"/>
    <property type="evidence" value="ECO:0007669"/>
    <property type="project" value="TreeGrafter"/>
</dbReference>
<proteinExistence type="predicted"/>
<dbReference type="OrthoDB" id="5130013at2759"/>
<dbReference type="EMBL" id="JPKY01000008">
    <property type="protein sequence ID" value="KFH47626.1"/>
    <property type="molecule type" value="Genomic_DNA"/>
</dbReference>
<dbReference type="AlphaFoldDB" id="A0A086TE44"/>
<protein>
    <submittedName>
        <fullName evidence="3">Uncharacterized protein</fullName>
    </submittedName>
</protein>
<organism evidence="3 4">
    <name type="scientific">Hapsidospora chrysogenum (strain ATCC 11550 / CBS 779.69 / DSM 880 / IAM 14645 / JCM 23072 / IMI 49137)</name>
    <name type="common">Acremonium chrysogenum</name>
    <dbReference type="NCBI Taxonomy" id="857340"/>
    <lineage>
        <taxon>Eukaryota</taxon>
        <taxon>Fungi</taxon>
        <taxon>Dikarya</taxon>
        <taxon>Ascomycota</taxon>
        <taxon>Pezizomycotina</taxon>
        <taxon>Sordariomycetes</taxon>
        <taxon>Hypocreomycetidae</taxon>
        <taxon>Hypocreales</taxon>
        <taxon>Bionectriaceae</taxon>
        <taxon>Hapsidospora</taxon>
    </lineage>
</organism>
<evidence type="ECO:0000256" key="1">
    <source>
        <dbReference type="ARBA" id="ARBA00004123"/>
    </source>
</evidence>
<dbReference type="HOGENOM" id="CLU_1234695_0_0_1"/>
<dbReference type="Proteomes" id="UP000029964">
    <property type="component" value="Unassembled WGS sequence"/>
</dbReference>
<reference evidence="4" key="1">
    <citation type="journal article" date="2014" name="Genome Announc.">
        <title>Genome sequence and annotation of Acremonium chrysogenum, producer of the beta-lactam antibiotic cephalosporin C.</title>
        <authorList>
            <person name="Terfehr D."/>
            <person name="Dahlmann T.A."/>
            <person name="Specht T."/>
            <person name="Zadra I."/>
            <person name="Kuernsteiner H."/>
            <person name="Kueck U."/>
        </authorList>
    </citation>
    <scope>NUCLEOTIDE SEQUENCE [LARGE SCALE GENOMIC DNA]</scope>
    <source>
        <strain evidence="4">ATCC 11550 / CBS 779.69 / DSM 880 / IAM 14645 / JCM 23072 / IMI 49137</strain>
    </source>
</reference>